<feature type="domain" description="HTTM-like" evidence="16">
    <location>
        <begin position="55"/>
        <end position="314"/>
    </location>
</feature>
<keyword evidence="9" id="KW-1015">Disulfide bond</keyword>
<evidence type="ECO:0000256" key="14">
    <source>
        <dbReference type="ARBA" id="ARBA00048415"/>
    </source>
</evidence>
<evidence type="ECO:0000256" key="10">
    <source>
        <dbReference type="ARBA" id="ARBA00023239"/>
    </source>
</evidence>
<evidence type="ECO:0000256" key="6">
    <source>
        <dbReference type="ARBA" id="ARBA00022989"/>
    </source>
</evidence>
<keyword evidence="5" id="KW-0256">Endoplasmic reticulum</keyword>
<evidence type="ECO:0000256" key="8">
    <source>
        <dbReference type="ARBA" id="ARBA00023136"/>
    </source>
</evidence>
<keyword evidence="6 15" id="KW-1133">Transmembrane helix</keyword>
<keyword evidence="8 15" id="KW-0472">Membrane</keyword>
<organism evidence="17 18">
    <name type="scientific">Sinocyclocheilus rhinocerous</name>
    <dbReference type="NCBI Taxonomy" id="307959"/>
    <lineage>
        <taxon>Eukaryota</taxon>
        <taxon>Metazoa</taxon>
        <taxon>Chordata</taxon>
        <taxon>Craniata</taxon>
        <taxon>Vertebrata</taxon>
        <taxon>Euteleostomi</taxon>
        <taxon>Actinopterygii</taxon>
        <taxon>Neopterygii</taxon>
        <taxon>Teleostei</taxon>
        <taxon>Ostariophysi</taxon>
        <taxon>Cypriniformes</taxon>
        <taxon>Cyprinidae</taxon>
        <taxon>Cyprininae</taxon>
        <taxon>Sinocyclocheilus</taxon>
    </lineage>
</organism>
<feature type="transmembrane region" description="Helical" evidence="15">
    <location>
        <begin position="115"/>
        <end position="148"/>
    </location>
</feature>
<dbReference type="InterPro" id="IPR011020">
    <property type="entry name" value="HTTM-like"/>
</dbReference>
<dbReference type="EC" id="4.1.1.90" evidence="2"/>
<dbReference type="GO" id="GO:0005789">
    <property type="term" value="C:endoplasmic reticulum membrane"/>
    <property type="evidence" value="ECO:0007669"/>
    <property type="project" value="UniProtKB-SubCell"/>
</dbReference>
<dbReference type="SUPFAM" id="SSF51182">
    <property type="entry name" value="RmlC-like cupins"/>
    <property type="match status" value="1"/>
</dbReference>
<evidence type="ECO:0000256" key="15">
    <source>
        <dbReference type="SAM" id="Phobius"/>
    </source>
</evidence>
<dbReference type="GO" id="GO:0008488">
    <property type="term" value="F:gamma-glutamyl carboxylase activity"/>
    <property type="evidence" value="ECO:0007669"/>
    <property type="project" value="UniProtKB-EC"/>
</dbReference>
<evidence type="ECO:0000256" key="1">
    <source>
        <dbReference type="ARBA" id="ARBA00004477"/>
    </source>
</evidence>
<dbReference type="InterPro" id="IPR053935">
    <property type="entry name" value="VKGC_lumenal_dom"/>
</dbReference>
<dbReference type="PANTHER" id="PTHR12639">
    <property type="entry name" value="VITAMIN K-DEPENDENT GAMMA-CARBOXYLASE"/>
    <property type="match status" value="1"/>
</dbReference>
<evidence type="ECO:0000256" key="4">
    <source>
        <dbReference type="ARBA" id="ARBA00022692"/>
    </source>
</evidence>
<evidence type="ECO:0000256" key="11">
    <source>
        <dbReference type="ARBA" id="ARBA00030083"/>
    </source>
</evidence>
<evidence type="ECO:0000256" key="9">
    <source>
        <dbReference type="ARBA" id="ARBA00023157"/>
    </source>
</evidence>
<keyword evidence="18" id="KW-1185">Reference proteome</keyword>
<comment type="subcellular location">
    <subcellularLocation>
        <location evidence="1">Endoplasmic reticulum membrane</location>
        <topology evidence="1">Multi-pass membrane protein</topology>
    </subcellularLocation>
</comment>
<dbReference type="Pfam" id="PF05090">
    <property type="entry name" value="HTTM"/>
    <property type="match status" value="1"/>
</dbReference>
<dbReference type="AlphaFoldDB" id="A0A673N2N6"/>
<dbReference type="GO" id="GO:0019842">
    <property type="term" value="F:vitamin binding"/>
    <property type="evidence" value="ECO:0007669"/>
    <property type="project" value="TreeGrafter"/>
</dbReference>
<keyword evidence="7" id="KW-0007">Acetylation</keyword>
<evidence type="ECO:0000259" key="16">
    <source>
        <dbReference type="SMART" id="SM00752"/>
    </source>
</evidence>
<feature type="transmembrane region" description="Helical" evidence="15">
    <location>
        <begin position="196"/>
        <end position="213"/>
    </location>
</feature>
<protein>
    <recommendedName>
        <fullName evidence="3">Vitamin K-dependent gamma-carboxylase</fullName>
        <ecNumber evidence="2">4.1.1.90</ecNumber>
    </recommendedName>
    <alternativeName>
        <fullName evidence="11">Gamma-glutamyl carboxylase</fullName>
    </alternativeName>
    <alternativeName>
        <fullName evidence="12">Peptidyl-glutamate 4-carboxylase</fullName>
    </alternativeName>
    <alternativeName>
        <fullName evidence="13">Vitamin K gamma glutamyl carboxylase</fullName>
    </alternativeName>
</protein>
<reference evidence="17" key="1">
    <citation type="submission" date="2025-08" db="UniProtKB">
        <authorList>
            <consortium name="Ensembl"/>
        </authorList>
    </citation>
    <scope>IDENTIFICATION</scope>
</reference>
<evidence type="ECO:0000313" key="17">
    <source>
        <dbReference type="Ensembl" id="ENSSRHP00000099533.1"/>
    </source>
</evidence>
<dbReference type="InterPro" id="IPR011051">
    <property type="entry name" value="RmlC_Cupin_sf"/>
</dbReference>
<evidence type="ECO:0000256" key="12">
    <source>
        <dbReference type="ARBA" id="ARBA00030249"/>
    </source>
</evidence>
<evidence type="ECO:0000256" key="13">
    <source>
        <dbReference type="ARBA" id="ARBA00032107"/>
    </source>
</evidence>
<evidence type="ECO:0000256" key="5">
    <source>
        <dbReference type="ARBA" id="ARBA00022824"/>
    </source>
</evidence>
<evidence type="ECO:0000256" key="3">
    <source>
        <dbReference type="ARBA" id="ARBA00017054"/>
    </source>
</evidence>
<dbReference type="Pfam" id="PF22777">
    <property type="entry name" value="VKGC_lumenal_dom"/>
    <property type="match status" value="1"/>
</dbReference>
<evidence type="ECO:0000313" key="18">
    <source>
        <dbReference type="Proteomes" id="UP000472270"/>
    </source>
</evidence>
<name>A0A673N2N6_9TELE</name>
<dbReference type="PANTHER" id="PTHR12639:SF6">
    <property type="entry name" value="VITAMIN K-DEPENDENT GAMMA-CARBOXYLASE"/>
    <property type="match status" value="1"/>
</dbReference>
<proteinExistence type="predicted"/>
<evidence type="ECO:0000256" key="7">
    <source>
        <dbReference type="ARBA" id="ARBA00022990"/>
    </source>
</evidence>
<dbReference type="Proteomes" id="UP000472270">
    <property type="component" value="Unassembled WGS sequence"/>
</dbReference>
<sequence>VTLTVRAAFPLPALTAVSVPSAILAPSEQTSTVKRLFGFEKEDISSWHRLVCLLNRPTDPASLGIFRFLFGMLMALDITQERGLSHLDYKYLDGAPVCRFPLFNFLKPLPMDWMFFVYFVMFLGAVGIMLGCFYRLACLMFISTYWYVFFLDKTTWNNHSYLYGLIGFQLTLMDANRYWSLDGLRDPRKRNAHVPLWNYTMLRTQIFIVYFIAGVKKLDADWVEGYSMKYLAHHWLFDPFKLILPVELINLMVVHGGGLILDLTAGYLLFFDATRPVAAAFVSYFHCMNSQLFSIGMFSYTMLATSPLFCYPDWPRCFFGRFPEFLQPILPFISPPPIPSSSCVYPNPPSGFKHKFRAIFTILYITEQFFLPYSHFITQGYNNWTNGLYGYSWDMMVHSRSHQHVKITYTDGVTGDVGYLNPGVFTQSRRWKDHGDMLKQYATCLSENLPRFNISDPEIYFDIWVSINDRFQQRIFDPRVDIVKADWSPFQPNSWLMPLLVDLSPWRTKFEEIEGSLDNQTEVVFIADFPGLYLENYVSEDLGNTSVQVLVGQVNVEMVDEKKNYSLQPGEKMQIPAGAYHKVYTVSEGPSCYMYIYVNTTEAELQKNFTKLSELQEKVRNGTETEPLPPELQPLITGLDDQDSTGDNSVIDPVVRVFLKRQKRMQEVKKRREASLIERFQRFASKKYYSIRRGFLMTAIALRNLAVGLPSLEQLTREVAYANMKETETSQDEHLKDEVGHGEL</sequence>
<dbReference type="InterPro" id="IPR007782">
    <property type="entry name" value="VKG_COase"/>
</dbReference>
<dbReference type="InterPro" id="IPR053934">
    <property type="entry name" value="HTTM_dom"/>
</dbReference>
<evidence type="ECO:0000256" key="2">
    <source>
        <dbReference type="ARBA" id="ARBA00012248"/>
    </source>
</evidence>
<reference evidence="17" key="2">
    <citation type="submission" date="2025-09" db="UniProtKB">
        <authorList>
            <consortium name="Ensembl"/>
        </authorList>
    </citation>
    <scope>IDENTIFICATION</scope>
</reference>
<accession>A0A673N2N6</accession>
<keyword evidence="10" id="KW-0456">Lyase</keyword>
<feature type="transmembrane region" description="Helical" evidence="15">
    <location>
        <begin position="248"/>
        <end position="270"/>
    </location>
</feature>
<gene>
    <name evidence="17" type="primary">LOC107713363</name>
</gene>
<keyword evidence="4 15" id="KW-0812">Transmembrane</keyword>
<comment type="catalytic activity">
    <reaction evidence="14">
        <text>4-carboxy-L-glutamyl-[protein] + 2,3-epoxyphylloquinone + H2O + H(+) = phylloquinol + L-glutamyl-[protein] + CO2 + O2</text>
        <dbReference type="Rhea" id="RHEA:45140"/>
        <dbReference type="Rhea" id="RHEA-COMP:10208"/>
        <dbReference type="Rhea" id="RHEA-COMP:11094"/>
        <dbReference type="ChEBI" id="CHEBI:15377"/>
        <dbReference type="ChEBI" id="CHEBI:15378"/>
        <dbReference type="ChEBI" id="CHEBI:15379"/>
        <dbReference type="ChEBI" id="CHEBI:15759"/>
        <dbReference type="ChEBI" id="CHEBI:16526"/>
        <dbReference type="ChEBI" id="CHEBI:28433"/>
        <dbReference type="ChEBI" id="CHEBI:29973"/>
        <dbReference type="ChEBI" id="CHEBI:84990"/>
        <dbReference type="EC" id="4.1.1.90"/>
    </reaction>
    <physiologicalReaction direction="right-to-left" evidence="14">
        <dbReference type="Rhea" id="RHEA:45142"/>
    </physiologicalReaction>
</comment>
<dbReference type="Ensembl" id="ENSSRHT00000102226.1">
    <property type="protein sequence ID" value="ENSSRHP00000099533.1"/>
    <property type="gene ID" value="ENSSRHG00000048813.1"/>
</dbReference>
<dbReference type="SMART" id="SM00752">
    <property type="entry name" value="HTTM"/>
    <property type="match status" value="1"/>
</dbReference>